<organism evidence="1 2">
    <name type="scientific">Pontibacter diazotrophicus</name>
    <dbReference type="NCBI Taxonomy" id="1400979"/>
    <lineage>
        <taxon>Bacteria</taxon>
        <taxon>Pseudomonadati</taxon>
        <taxon>Bacteroidota</taxon>
        <taxon>Cytophagia</taxon>
        <taxon>Cytophagales</taxon>
        <taxon>Hymenobacteraceae</taxon>
        <taxon>Pontibacter</taxon>
    </lineage>
</organism>
<dbReference type="Gene3D" id="2.60.40.10">
    <property type="entry name" value="Immunoglobulins"/>
    <property type="match status" value="1"/>
</dbReference>
<dbReference type="RefSeq" id="WP_115565068.1">
    <property type="nucleotide sequence ID" value="NZ_QRGR01000008.1"/>
</dbReference>
<dbReference type="PROSITE" id="PS51257">
    <property type="entry name" value="PROKAR_LIPOPROTEIN"/>
    <property type="match status" value="1"/>
</dbReference>
<comment type="caution">
    <text evidence="1">The sequence shown here is derived from an EMBL/GenBank/DDBJ whole genome shotgun (WGS) entry which is preliminary data.</text>
</comment>
<protein>
    <recommendedName>
        <fullName evidence="3">Carboxypeptidase regulatory-like domain-containing protein</fullName>
    </recommendedName>
</protein>
<accession>A0A3D8LDQ0</accession>
<dbReference type="Proteomes" id="UP000256708">
    <property type="component" value="Unassembled WGS sequence"/>
</dbReference>
<dbReference type="InterPro" id="IPR013783">
    <property type="entry name" value="Ig-like_fold"/>
</dbReference>
<evidence type="ECO:0000313" key="2">
    <source>
        <dbReference type="Proteomes" id="UP000256708"/>
    </source>
</evidence>
<dbReference type="EMBL" id="QRGR01000008">
    <property type="protein sequence ID" value="RDV15473.1"/>
    <property type="molecule type" value="Genomic_DNA"/>
</dbReference>
<sequence>MGKKSIFSAFLFALVLFVGLTSCTKEGLGGKGEIKGHAYYESKSFKPAMFYIKYGADSSPGSDISRYDASSASDSDGKFHFKELNKGDYYIYAVGPDEGQTVAGGVHVELDKDEHKDNVQINVAP</sequence>
<gene>
    <name evidence="1" type="ORF">DXT99_08230</name>
</gene>
<keyword evidence="2" id="KW-1185">Reference proteome</keyword>
<dbReference type="SUPFAM" id="SSF117074">
    <property type="entry name" value="Hypothetical protein PA1324"/>
    <property type="match status" value="1"/>
</dbReference>
<proteinExistence type="predicted"/>
<evidence type="ECO:0000313" key="1">
    <source>
        <dbReference type="EMBL" id="RDV15473.1"/>
    </source>
</evidence>
<dbReference type="AlphaFoldDB" id="A0A3D8LDQ0"/>
<reference evidence="2" key="1">
    <citation type="submission" date="2018-08" db="EMBL/GenBank/DDBJ databases">
        <authorList>
            <person name="Liu Z.-W."/>
            <person name="Du Z.-J."/>
        </authorList>
    </citation>
    <scope>NUCLEOTIDE SEQUENCE [LARGE SCALE GENOMIC DNA]</scope>
    <source>
        <strain evidence="2">H4X</strain>
    </source>
</reference>
<name>A0A3D8LDQ0_9BACT</name>
<dbReference type="OrthoDB" id="1492833at2"/>
<evidence type="ECO:0008006" key="3">
    <source>
        <dbReference type="Google" id="ProtNLM"/>
    </source>
</evidence>